<dbReference type="EMBL" id="BGPR01033863">
    <property type="protein sequence ID" value="GBO07963.1"/>
    <property type="molecule type" value="Genomic_DNA"/>
</dbReference>
<reference evidence="1 2" key="1">
    <citation type="journal article" date="2019" name="Sci. Rep.">
        <title>Orb-weaving spider Araneus ventricosus genome elucidates the spidroin gene catalogue.</title>
        <authorList>
            <person name="Kono N."/>
            <person name="Nakamura H."/>
            <person name="Ohtoshi R."/>
            <person name="Moran D.A.P."/>
            <person name="Shinohara A."/>
            <person name="Yoshida Y."/>
            <person name="Fujiwara M."/>
            <person name="Mori M."/>
            <person name="Tomita M."/>
            <person name="Arakawa K."/>
        </authorList>
    </citation>
    <scope>NUCLEOTIDE SEQUENCE [LARGE SCALE GENOMIC DNA]</scope>
</reference>
<comment type="caution">
    <text evidence="1">The sequence shown here is derived from an EMBL/GenBank/DDBJ whole genome shotgun (WGS) entry which is preliminary data.</text>
</comment>
<proteinExistence type="predicted"/>
<keyword evidence="2" id="KW-1185">Reference proteome</keyword>
<gene>
    <name evidence="1" type="ORF">AVEN_163760_1</name>
</gene>
<dbReference type="AlphaFoldDB" id="A0A4Y2U630"/>
<organism evidence="1 2">
    <name type="scientific">Araneus ventricosus</name>
    <name type="common">Orbweaver spider</name>
    <name type="synonym">Epeira ventricosa</name>
    <dbReference type="NCBI Taxonomy" id="182803"/>
    <lineage>
        <taxon>Eukaryota</taxon>
        <taxon>Metazoa</taxon>
        <taxon>Ecdysozoa</taxon>
        <taxon>Arthropoda</taxon>
        <taxon>Chelicerata</taxon>
        <taxon>Arachnida</taxon>
        <taxon>Araneae</taxon>
        <taxon>Araneomorphae</taxon>
        <taxon>Entelegynae</taxon>
        <taxon>Araneoidea</taxon>
        <taxon>Araneidae</taxon>
        <taxon>Araneus</taxon>
    </lineage>
</organism>
<name>A0A4Y2U630_ARAVE</name>
<sequence length="77" mass="8574">MLRKNGATVRIPPTTVGSTNHMYAPRVTLGLSKPYATNKAELQSVDSLKVGLFWCKSHVWLCCAQLMMGKHDHCDKT</sequence>
<accession>A0A4Y2U630</accession>
<dbReference type="Proteomes" id="UP000499080">
    <property type="component" value="Unassembled WGS sequence"/>
</dbReference>
<protein>
    <submittedName>
        <fullName evidence="1">Uncharacterized protein</fullName>
    </submittedName>
</protein>
<evidence type="ECO:0000313" key="1">
    <source>
        <dbReference type="EMBL" id="GBO07963.1"/>
    </source>
</evidence>
<evidence type="ECO:0000313" key="2">
    <source>
        <dbReference type="Proteomes" id="UP000499080"/>
    </source>
</evidence>